<evidence type="ECO:0000256" key="1">
    <source>
        <dbReference type="ARBA" id="ARBA00004613"/>
    </source>
</evidence>
<organism evidence="7 8">
    <name type="scientific">Stylosanthes scabra</name>
    <dbReference type="NCBI Taxonomy" id="79078"/>
    <lineage>
        <taxon>Eukaryota</taxon>
        <taxon>Viridiplantae</taxon>
        <taxon>Streptophyta</taxon>
        <taxon>Embryophyta</taxon>
        <taxon>Tracheophyta</taxon>
        <taxon>Spermatophyta</taxon>
        <taxon>Magnoliopsida</taxon>
        <taxon>eudicotyledons</taxon>
        <taxon>Gunneridae</taxon>
        <taxon>Pentapetalae</taxon>
        <taxon>rosids</taxon>
        <taxon>fabids</taxon>
        <taxon>Fabales</taxon>
        <taxon>Fabaceae</taxon>
        <taxon>Papilionoideae</taxon>
        <taxon>50 kb inversion clade</taxon>
        <taxon>dalbergioids sensu lato</taxon>
        <taxon>Dalbergieae</taxon>
        <taxon>Pterocarpus clade</taxon>
        <taxon>Stylosanthes</taxon>
    </lineage>
</organism>
<reference evidence="7 8" key="1">
    <citation type="journal article" date="2023" name="Plants (Basel)">
        <title>Bridging the Gap: Combining Genomics and Transcriptomics Approaches to Understand Stylosanthes scabra, an Orphan Legume from the Brazilian Caatinga.</title>
        <authorList>
            <person name="Ferreira-Neto J.R.C."/>
            <person name="da Silva M.D."/>
            <person name="Binneck E."/>
            <person name="de Melo N.F."/>
            <person name="da Silva R.H."/>
            <person name="de Melo A.L.T.M."/>
            <person name="Pandolfi V."/>
            <person name="Bustamante F.O."/>
            <person name="Brasileiro-Vidal A.C."/>
            <person name="Benko-Iseppon A.M."/>
        </authorList>
    </citation>
    <scope>NUCLEOTIDE SEQUENCE [LARGE SCALE GENOMIC DNA]</scope>
    <source>
        <tissue evidence="7">Leaves</tissue>
    </source>
</reference>
<accession>A0ABU6S440</accession>
<evidence type="ECO:0000256" key="4">
    <source>
        <dbReference type="ARBA" id="ARBA00022702"/>
    </source>
</evidence>
<keyword evidence="8" id="KW-1185">Reference proteome</keyword>
<proteinExistence type="inferred from homology"/>
<evidence type="ECO:0000256" key="6">
    <source>
        <dbReference type="ARBA" id="ARBA00023157"/>
    </source>
</evidence>
<dbReference type="PANTHER" id="PTHR33136:SF36">
    <property type="entry name" value="PROTEIN RALF-LIKE 31"/>
    <property type="match status" value="1"/>
</dbReference>
<sequence>MYHTRFIILTFLYLSPVLLSICYGLSVVDLNMLQHNDKTGVITKRVCTKSIVECLEEEEEPEMDSESNRRLMLQHQQQHWYISYETLRRDMVPCDRPGSSYYSCKSREANPYNRGCEIITACARGSQAIRT</sequence>
<gene>
    <name evidence="7" type="ORF">PIB30_003810</name>
</gene>
<keyword evidence="3" id="KW-0964">Secreted</keyword>
<keyword evidence="4" id="KW-0372">Hormone</keyword>
<evidence type="ECO:0000256" key="5">
    <source>
        <dbReference type="ARBA" id="ARBA00022729"/>
    </source>
</evidence>
<protein>
    <recommendedName>
        <fullName evidence="9">Protein RALF-like 24</fullName>
    </recommendedName>
</protein>
<keyword evidence="6" id="KW-1015">Disulfide bond</keyword>
<comment type="caution">
    <text evidence="7">The sequence shown here is derived from an EMBL/GenBank/DDBJ whole genome shotgun (WGS) entry which is preliminary data.</text>
</comment>
<evidence type="ECO:0000313" key="8">
    <source>
        <dbReference type="Proteomes" id="UP001341840"/>
    </source>
</evidence>
<dbReference type="Proteomes" id="UP001341840">
    <property type="component" value="Unassembled WGS sequence"/>
</dbReference>
<evidence type="ECO:0000256" key="3">
    <source>
        <dbReference type="ARBA" id="ARBA00022525"/>
    </source>
</evidence>
<name>A0ABU6S440_9FABA</name>
<evidence type="ECO:0008006" key="9">
    <source>
        <dbReference type="Google" id="ProtNLM"/>
    </source>
</evidence>
<comment type="subcellular location">
    <subcellularLocation>
        <location evidence="1">Secreted</location>
    </subcellularLocation>
</comment>
<evidence type="ECO:0000256" key="2">
    <source>
        <dbReference type="ARBA" id="ARBA00009178"/>
    </source>
</evidence>
<dbReference type="EMBL" id="JASCZI010060422">
    <property type="protein sequence ID" value="MED6130790.1"/>
    <property type="molecule type" value="Genomic_DNA"/>
</dbReference>
<dbReference type="Pfam" id="PF05498">
    <property type="entry name" value="RALF"/>
    <property type="match status" value="1"/>
</dbReference>
<dbReference type="PANTHER" id="PTHR33136">
    <property type="entry name" value="RAPID ALKALINIZATION FACTOR-LIKE"/>
    <property type="match status" value="1"/>
</dbReference>
<keyword evidence="5" id="KW-0732">Signal</keyword>
<comment type="similarity">
    <text evidence="2">Belongs to the plant rapid alkalinization factor (RALF) family.</text>
</comment>
<dbReference type="InterPro" id="IPR008801">
    <property type="entry name" value="RALF"/>
</dbReference>
<evidence type="ECO:0000313" key="7">
    <source>
        <dbReference type="EMBL" id="MED6130790.1"/>
    </source>
</evidence>